<accession>A0AA88RLK8</accession>
<evidence type="ECO:0000313" key="2">
    <source>
        <dbReference type="Proteomes" id="UP001187471"/>
    </source>
</evidence>
<evidence type="ECO:0008006" key="3">
    <source>
        <dbReference type="Google" id="ProtNLM"/>
    </source>
</evidence>
<protein>
    <recommendedName>
        <fullName evidence="3">Lysozyme</fullName>
    </recommendedName>
</protein>
<reference evidence="1" key="1">
    <citation type="submission" date="2022-12" db="EMBL/GenBank/DDBJ databases">
        <title>Draft genome assemblies for two species of Escallonia (Escalloniales).</title>
        <authorList>
            <person name="Chanderbali A."/>
            <person name="Dervinis C."/>
            <person name="Anghel I."/>
            <person name="Soltis D."/>
            <person name="Soltis P."/>
            <person name="Zapata F."/>
        </authorList>
    </citation>
    <scope>NUCLEOTIDE SEQUENCE</scope>
    <source>
        <strain evidence="1">UCBG92.1500</strain>
        <tissue evidence="1">Leaf</tissue>
    </source>
</reference>
<proteinExistence type="predicted"/>
<sequence length="128" mass="14261">MAEHIFIGKYSFAASAQMEKEQAWLDLQIHDHQSHQDGLLLATCSTSEQCRTRPCTNSDPSTDRHRKKAAAELFKNNDLPFSDRKVPDALTALGYNQGSLALGNYGAYWRAHTATALFRGAARHQANQ</sequence>
<gene>
    <name evidence="1" type="ORF">RJ640_003176</name>
</gene>
<dbReference type="AlphaFoldDB" id="A0AA88RLK8"/>
<name>A0AA88RLK8_9ASTE</name>
<dbReference type="EMBL" id="JAVXUO010000925">
    <property type="protein sequence ID" value="KAK2987909.1"/>
    <property type="molecule type" value="Genomic_DNA"/>
</dbReference>
<dbReference type="Proteomes" id="UP001187471">
    <property type="component" value="Unassembled WGS sequence"/>
</dbReference>
<keyword evidence="2" id="KW-1185">Reference proteome</keyword>
<comment type="caution">
    <text evidence="1">The sequence shown here is derived from an EMBL/GenBank/DDBJ whole genome shotgun (WGS) entry which is preliminary data.</text>
</comment>
<organism evidence="1 2">
    <name type="scientific">Escallonia rubra</name>
    <dbReference type="NCBI Taxonomy" id="112253"/>
    <lineage>
        <taxon>Eukaryota</taxon>
        <taxon>Viridiplantae</taxon>
        <taxon>Streptophyta</taxon>
        <taxon>Embryophyta</taxon>
        <taxon>Tracheophyta</taxon>
        <taxon>Spermatophyta</taxon>
        <taxon>Magnoliopsida</taxon>
        <taxon>eudicotyledons</taxon>
        <taxon>Gunneridae</taxon>
        <taxon>Pentapetalae</taxon>
        <taxon>asterids</taxon>
        <taxon>campanulids</taxon>
        <taxon>Escalloniales</taxon>
        <taxon>Escalloniaceae</taxon>
        <taxon>Escallonia</taxon>
    </lineage>
</organism>
<evidence type="ECO:0000313" key="1">
    <source>
        <dbReference type="EMBL" id="KAK2987909.1"/>
    </source>
</evidence>